<protein>
    <submittedName>
        <fullName evidence="2">Sugar transferase, PEP-CTERM/EpsH1 system associated</fullName>
    </submittedName>
</protein>
<dbReference type="Proteomes" id="UP000215196">
    <property type="component" value="Chromosome 1"/>
</dbReference>
<dbReference type="KEGG" id="ctak:4412677_01824"/>
<sequence>MKKSILFIADKPNWAYHNLIRTWAEGLDNDFDCYIAFAQDFALRKKDFSFGERLISNLLNRFRNKDLKYFVDKSRRFSCPVYKYPPVYKVQSGEKTEKIDFDLIFECAYYFQYTTVLPFRSRKKYVGLYTDSFPHEGPGWDIRNSTNVHSLNRNDFYQQYLKHYDGIIAGSRNLIEDYLPLTQKITFANGIYRQNEFVINEKAGSKEGLTLGWTGTPDRPMKGFREIIEPAVEMVKNSGRIVTLKTKFAGPYEDLLGFYKDVDLALIASAADTGPSLFAEAALSGVPSVSTKIGFPKMVIRHGENGLFIERNKEDLAAAIIKLYDDRKLLKTFSEKIREDYMKILDNQISVNNLKKLFNNP</sequence>
<dbReference type="Gene3D" id="3.40.50.2000">
    <property type="entry name" value="Glycogen Phosphorylase B"/>
    <property type="match status" value="2"/>
</dbReference>
<name>A0A239XLL1_9FLAO</name>
<dbReference type="GO" id="GO:0016757">
    <property type="term" value="F:glycosyltransferase activity"/>
    <property type="evidence" value="ECO:0007669"/>
    <property type="project" value="InterPro"/>
</dbReference>
<keyword evidence="3" id="KW-1185">Reference proteome</keyword>
<proteinExistence type="predicted"/>
<reference evidence="2 3" key="1">
    <citation type="submission" date="2017-06" db="EMBL/GenBank/DDBJ databases">
        <authorList>
            <consortium name="Pathogen Informatics"/>
        </authorList>
    </citation>
    <scope>NUCLEOTIDE SEQUENCE [LARGE SCALE GENOMIC DNA]</scope>
    <source>
        <strain evidence="2 3">NCTC13490</strain>
    </source>
</reference>
<feature type="domain" description="Glycosyl transferase family 1" evidence="1">
    <location>
        <begin position="249"/>
        <end position="339"/>
    </location>
</feature>
<evidence type="ECO:0000313" key="2">
    <source>
        <dbReference type="EMBL" id="SNV47909.1"/>
    </source>
</evidence>
<evidence type="ECO:0000259" key="1">
    <source>
        <dbReference type="Pfam" id="PF00534"/>
    </source>
</evidence>
<gene>
    <name evidence="2" type="ORF">SAMEA4412677_01824</name>
</gene>
<dbReference type="EMBL" id="LT906465">
    <property type="protein sequence ID" value="SNV47909.1"/>
    <property type="molecule type" value="Genomic_DNA"/>
</dbReference>
<dbReference type="AlphaFoldDB" id="A0A239XLL1"/>
<dbReference type="RefSeq" id="WP_095072560.1">
    <property type="nucleotide sequence ID" value="NZ_LT906465.1"/>
</dbReference>
<dbReference type="PANTHER" id="PTHR12526">
    <property type="entry name" value="GLYCOSYLTRANSFERASE"/>
    <property type="match status" value="1"/>
</dbReference>
<evidence type="ECO:0000313" key="3">
    <source>
        <dbReference type="Proteomes" id="UP000215196"/>
    </source>
</evidence>
<accession>A0A239XLL1</accession>
<dbReference type="InterPro" id="IPR001296">
    <property type="entry name" value="Glyco_trans_1"/>
</dbReference>
<organism evidence="2 3">
    <name type="scientific">Chryseobacterium taklimakanense</name>
    <dbReference type="NCBI Taxonomy" id="536441"/>
    <lineage>
        <taxon>Bacteria</taxon>
        <taxon>Pseudomonadati</taxon>
        <taxon>Bacteroidota</taxon>
        <taxon>Flavobacteriia</taxon>
        <taxon>Flavobacteriales</taxon>
        <taxon>Weeksellaceae</taxon>
        <taxon>Chryseobacterium group</taxon>
        <taxon>Chryseobacterium</taxon>
    </lineage>
</organism>
<dbReference type="Pfam" id="PF00534">
    <property type="entry name" value="Glycos_transf_1"/>
    <property type="match status" value="1"/>
</dbReference>
<dbReference type="SUPFAM" id="SSF53756">
    <property type="entry name" value="UDP-Glycosyltransferase/glycogen phosphorylase"/>
    <property type="match status" value="1"/>
</dbReference>
<keyword evidence="2" id="KW-0808">Transferase</keyword>